<sequence>MEILLEVKNVKKSFGQKIILDGVEFTLEKGKVLGILGPNGSGKTTLLNLIQSFLKPTEGEIYIDGKTAGIETKGKVSMLQDKNIFSWWMKVRDGIEFYKEFFGDFDEEKARNLLDRFKIDRNQRIKSLSKGTYEKFAIILALSRNAKLFILDEPLSGIDPLDREEVTDIIIDNLNEESSMIVTTHLVAELERIFDEVAFVKDRKIFLKGDSEILREERNSSLEEIYREIYKR</sequence>
<dbReference type="GO" id="GO:0016887">
    <property type="term" value="F:ATP hydrolysis activity"/>
    <property type="evidence" value="ECO:0007669"/>
    <property type="project" value="InterPro"/>
</dbReference>
<evidence type="ECO:0000256" key="3">
    <source>
        <dbReference type="ARBA" id="ARBA00022840"/>
    </source>
</evidence>
<evidence type="ECO:0000256" key="1">
    <source>
        <dbReference type="ARBA" id="ARBA00022448"/>
    </source>
</evidence>
<feature type="domain" description="ABC transporter" evidence="4">
    <location>
        <begin position="5"/>
        <end position="227"/>
    </location>
</feature>
<protein>
    <submittedName>
        <fullName evidence="5">ABC transporter ATP-binding protein</fullName>
    </submittedName>
</protein>
<evidence type="ECO:0000313" key="6">
    <source>
        <dbReference type="Proteomes" id="UP000623681"/>
    </source>
</evidence>
<dbReference type="InterPro" id="IPR003593">
    <property type="entry name" value="AAA+_ATPase"/>
</dbReference>
<dbReference type="PANTHER" id="PTHR42939">
    <property type="entry name" value="ABC TRANSPORTER ATP-BINDING PROTEIN ALBC-RELATED"/>
    <property type="match status" value="1"/>
</dbReference>
<dbReference type="CDD" id="cd03230">
    <property type="entry name" value="ABC_DR_subfamily_A"/>
    <property type="match status" value="1"/>
</dbReference>
<keyword evidence="6" id="KW-1185">Reference proteome</keyword>
<evidence type="ECO:0000259" key="4">
    <source>
        <dbReference type="PROSITE" id="PS50893"/>
    </source>
</evidence>
<dbReference type="GO" id="GO:0005524">
    <property type="term" value="F:ATP binding"/>
    <property type="evidence" value="ECO:0007669"/>
    <property type="project" value="UniProtKB-KW"/>
</dbReference>
<dbReference type="Gene3D" id="3.40.50.300">
    <property type="entry name" value="P-loop containing nucleotide triphosphate hydrolases"/>
    <property type="match status" value="1"/>
</dbReference>
<accession>A0A937FCF9</accession>
<gene>
    <name evidence="5" type="ORF">JK634_05965</name>
</gene>
<dbReference type="RefSeq" id="WP_202766726.1">
    <property type="nucleotide sequence ID" value="NZ_JAESWA010000019.1"/>
</dbReference>
<dbReference type="InterPro" id="IPR051782">
    <property type="entry name" value="ABC_Transporter_VariousFunc"/>
</dbReference>
<proteinExistence type="predicted"/>
<dbReference type="AlphaFoldDB" id="A0A937FCF9"/>
<organism evidence="5 6">
    <name type="scientific">Clostridium paridis</name>
    <dbReference type="NCBI Taxonomy" id="2803863"/>
    <lineage>
        <taxon>Bacteria</taxon>
        <taxon>Bacillati</taxon>
        <taxon>Bacillota</taxon>
        <taxon>Clostridia</taxon>
        <taxon>Eubacteriales</taxon>
        <taxon>Clostridiaceae</taxon>
        <taxon>Clostridium</taxon>
    </lineage>
</organism>
<dbReference type="PROSITE" id="PS50893">
    <property type="entry name" value="ABC_TRANSPORTER_2"/>
    <property type="match status" value="1"/>
</dbReference>
<dbReference type="EMBL" id="JAESWA010000019">
    <property type="protein sequence ID" value="MBL4931344.1"/>
    <property type="molecule type" value="Genomic_DNA"/>
</dbReference>
<evidence type="ECO:0000313" key="5">
    <source>
        <dbReference type="EMBL" id="MBL4931344.1"/>
    </source>
</evidence>
<dbReference type="InterPro" id="IPR027417">
    <property type="entry name" value="P-loop_NTPase"/>
</dbReference>
<keyword evidence="1" id="KW-0813">Transport</keyword>
<dbReference type="InterPro" id="IPR003439">
    <property type="entry name" value="ABC_transporter-like_ATP-bd"/>
</dbReference>
<reference evidence="5" key="1">
    <citation type="submission" date="2021-01" db="EMBL/GenBank/DDBJ databases">
        <title>Genome public.</title>
        <authorList>
            <person name="Liu C."/>
            <person name="Sun Q."/>
        </authorList>
    </citation>
    <scope>NUCLEOTIDE SEQUENCE</scope>
    <source>
        <strain evidence="5">YIM B02565</strain>
    </source>
</reference>
<name>A0A937FCF9_9CLOT</name>
<dbReference type="SMART" id="SM00382">
    <property type="entry name" value="AAA"/>
    <property type="match status" value="1"/>
</dbReference>
<dbReference type="PANTHER" id="PTHR42939:SF1">
    <property type="entry name" value="ABC TRANSPORTER ATP-BINDING PROTEIN ALBC-RELATED"/>
    <property type="match status" value="1"/>
</dbReference>
<comment type="caution">
    <text evidence="5">The sequence shown here is derived from an EMBL/GenBank/DDBJ whole genome shotgun (WGS) entry which is preliminary data.</text>
</comment>
<dbReference type="SUPFAM" id="SSF52540">
    <property type="entry name" value="P-loop containing nucleoside triphosphate hydrolases"/>
    <property type="match status" value="1"/>
</dbReference>
<dbReference type="Pfam" id="PF00005">
    <property type="entry name" value="ABC_tran"/>
    <property type="match status" value="1"/>
</dbReference>
<evidence type="ECO:0000256" key="2">
    <source>
        <dbReference type="ARBA" id="ARBA00022741"/>
    </source>
</evidence>
<dbReference type="Proteomes" id="UP000623681">
    <property type="component" value="Unassembled WGS sequence"/>
</dbReference>
<keyword evidence="2" id="KW-0547">Nucleotide-binding</keyword>
<keyword evidence="3 5" id="KW-0067">ATP-binding</keyword>